<sequence length="104" mass="11607">MLSSLPAWIRRPLELMIMEERTAPRGSGNGHQANAHTIAIWARGLRKTLALALTDGLVPTRSCASTSANLYFVPITTHPMHPNSAYFSRRDVHHLWVSPQVVRP</sequence>
<reference evidence="1 2" key="1">
    <citation type="submission" date="2019-05" db="EMBL/GenBank/DDBJ databases">
        <title>Emergence of the Ug99 lineage of the wheat stem rust pathogen through somatic hybridization.</title>
        <authorList>
            <person name="Li F."/>
            <person name="Upadhyaya N.M."/>
            <person name="Sperschneider J."/>
            <person name="Matny O."/>
            <person name="Nguyen-Phuc H."/>
            <person name="Mago R."/>
            <person name="Raley C."/>
            <person name="Miller M.E."/>
            <person name="Silverstein K.A.T."/>
            <person name="Henningsen E."/>
            <person name="Hirsch C.D."/>
            <person name="Visser B."/>
            <person name="Pretorius Z.A."/>
            <person name="Steffenson B.J."/>
            <person name="Schwessinger B."/>
            <person name="Dodds P.N."/>
            <person name="Figueroa M."/>
        </authorList>
    </citation>
    <scope>NUCLEOTIDE SEQUENCE [LARGE SCALE GENOMIC DNA]</scope>
    <source>
        <strain evidence="1">21-0</strain>
    </source>
</reference>
<dbReference type="Proteomes" id="UP000324748">
    <property type="component" value="Unassembled WGS sequence"/>
</dbReference>
<accession>A0A5B0QFW1</accession>
<keyword evidence="2" id="KW-1185">Reference proteome</keyword>
<proteinExistence type="predicted"/>
<dbReference type="AlphaFoldDB" id="A0A5B0QFW1"/>
<comment type="caution">
    <text evidence="1">The sequence shown here is derived from an EMBL/GenBank/DDBJ whole genome shotgun (WGS) entry which is preliminary data.</text>
</comment>
<dbReference type="EMBL" id="VSWC01000016">
    <property type="protein sequence ID" value="KAA1112035.1"/>
    <property type="molecule type" value="Genomic_DNA"/>
</dbReference>
<name>A0A5B0QFW1_PUCGR</name>
<evidence type="ECO:0000313" key="2">
    <source>
        <dbReference type="Proteomes" id="UP000324748"/>
    </source>
</evidence>
<protein>
    <submittedName>
        <fullName evidence="1">Uncharacterized protein</fullName>
    </submittedName>
</protein>
<evidence type="ECO:0000313" key="1">
    <source>
        <dbReference type="EMBL" id="KAA1112035.1"/>
    </source>
</evidence>
<gene>
    <name evidence="1" type="ORF">PGT21_020624</name>
</gene>
<organism evidence="1 2">
    <name type="scientific">Puccinia graminis f. sp. tritici</name>
    <dbReference type="NCBI Taxonomy" id="56615"/>
    <lineage>
        <taxon>Eukaryota</taxon>
        <taxon>Fungi</taxon>
        <taxon>Dikarya</taxon>
        <taxon>Basidiomycota</taxon>
        <taxon>Pucciniomycotina</taxon>
        <taxon>Pucciniomycetes</taxon>
        <taxon>Pucciniales</taxon>
        <taxon>Pucciniaceae</taxon>
        <taxon>Puccinia</taxon>
    </lineage>
</organism>